<evidence type="ECO:0000256" key="1">
    <source>
        <dbReference type="ARBA" id="ARBA00008857"/>
    </source>
</evidence>
<organism evidence="3">
    <name type="scientific">Feldmannia irregularis virus a</name>
    <dbReference type="NCBI Taxonomy" id="231992"/>
    <lineage>
        <taxon>Viruses</taxon>
        <taxon>Varidnaviria</taxon>
        <taxon>Bamfordvirae</taxon>
        <taxon>Nucleocytoviricota</taxon>
        <taxon>Megaviricetes</taxon>
        <taxon>Algavirales</taxon>
        <taxon>Phycodnaviridae</taxon>
        <taxon>Phaeovirus</taxon>
        <taxon>Phaeovirus irregularis</taxon>
    </lineage>
</organism>
<name>Q6XM32_9PHYC</name>
<reference evidence="3" key="2">
    <citation type="submission" date="2003-01" db="EMBL/GenBank/DDBJ databases">
        <title>Partial Nucleotide Sequence of the Feldmannia irregularis Virus FirrV-1 Genome: On the Evolution of Large Phaeoviral Genomes.</title>
        <authorList>
            <person name="Delaroque N."/>
            <person name="Knippers R."/>
            <person name="Mueller D.G."/>
            <person name="Boland W."/>
        </authorList>
    </citation>
    <scope>NUCLEOTIDE SEQUENCE</scope>
    <source>
        <strain evidence="3">FirrV-1</strain>
    </source>
</reference>
<dbReference type="Gene3D" id="1.10.443.10">
    <property type="entry name" value="Intergrase catalytic core"/>
    <property type="match status" value="1"/>
</dbReference>
<dbReference type="GO" id="GO:0006310">
    <property type="term" value="P:DNA recombination"/>
    <property type="evidence" value="ECO:0007669"/>
    <property type="project" value="UniProtKB-KW"/>
</dbReference>
<reference evidence="3" key="1">
    <citation type="journal article" date="2003" name="J. Mol. Evol.">
        <title>Comparisons of two large phaeoviral genomes and evolutionary implications.</title>
        <authorList>
            <person name="Delaroque N."/>
            <person name="Boland W."/>
            <person name="Muller D.G."/>
            <person name="Knippers R."/>
        </authorList>
    </citation>
    <scope>NUCLEOTIDE SEQUENCE</scope>
    <source>
        <strain evidence="3">FirrV-1</strain>
    </source>
</reference>
<proteinExistence type="inferred from homology"/>
<comment type="similarity">
    <text evidence="1">Belongs to the 'phage' integrase family.</text>
</comment>
<keyword evidence="2" id="KW-0233">DNA recombination</keyword>
<sequence>MSRAQFITPFSLESVFRGELHDEADFRSFVEHRQQSRHRSSEEWRRAWALNRFLCGFLVYTQVLPSYLNGRLKLHQPSEYFCVLDPNSKQHEERKECLRVLQMAQASEVFDLTGTTSPSLLDFVLRLSVSRPRDCEDLFLKADFRRSKRASAYSVCAATLSHLWFVTTVLGRPCCLESVVLPLRVSEYKSLSMSFPNSLFVRSPPVDWGSLCVPSGYRHECVTGLLLELWAKESHRELFPCEVYTKYKLKCTSRDYVNADCTFSQTMVMVPCYDVVFKNNIVFGRVRHDFSSLLCGKFHELLVVYHEVHQVQRRNTRRFLQVQKSLDPAGIQQKIRKGRMLDPRVESNVTAVKQMIHVMACKIWKGVYEKVRDSIAAEAAEATEATVCREFLKKHRAGEFSCAFSMHEVADVCFLFFLTLCFHRSQVVRDSLVSEYVVSRTGPGYMLSLSRAIKTSGTDCNGVAPVREFELSLSQSMMVHFIKVFGSRSPSDTLLVNERGNTMTQENLCMRFRSMGKEYLGISNLSPHAMRTFFASHAVNSGMVTSANMALFGSYIQVSAKTLSLNYVSASTETEAHVLGKRVLGDVMNCGSSNSSSSSTPAAVVQYKDASNRPNGKVLARARDGFRREMVQSVERFSGNARACFESLVNNRSTSALGDDDKWFEYSNTFFLDHDVRFFLRCISKKSKN</sequence>
<dbReference type="SUPFAM" id="SSF56349">
    <property type="entry name" value="DNA breaking-rejoining enzymes"/>
    <property type="match status" value="1"/>
</dbReference>
<evidence type="ECO:0000256" key="2">
    <source>
        <dbReference type="ARBA" id="ARBA00023172"/>
    </source>
</evidence>
<dbReference type="GO" id="GO:0015074">
    <property type="term" value="P:DNA integration"/>
    <property type="evidence" value="ECO:0007669"/>
    <property type="project" value="InterPro"/>
</dbReference>
<protein>
    <submittedName>
        <fullName evidence="3">FirrV-1-B4</fullName>
    </submittedName>
</protein>
<dbReference type="KEGG" id="vg:41332263"/>
<dbReference type="GeneID" id="41332263"/>
<dbReference type="EMBL" id="AY225134">
    <property type="protein sequence ID" value="AAR26879.1"/>
    <property type="molecule type" value="Genomic_DNA"/>
</dbReference>
<dbReference type="InterPro" id="IPR011010">
    <property type="entry name" value="DNA_brk_join_enz"/>
</dbReference>
<dbReference type="GO" id="GO:0003677">
    <property type="term" value="F:DNA binding"/>
    <property type="evidence" value="ECO:0007669"/>
    <property type="project" value="InterPro"/>
</dbReference>
<dbReference type="RefSeq" id="YP_009665617.1">
    <property type="nucleotide sequence ID" value="NC_043252.1"/>
</dbReference>
<dbReference type="InterPro" id="IPR013762">
    <property type="entry name" value="Integrase-like_cat_sf"/>
</dbReference>
<evidence type="ECO:0000313" key="3">
    <source>
        <dbReference type="EMBL" id="AAR26879.1"/>
    </source>
</evidence>
<accession>Q6XM32</accession>